<proteinExistence type="predicted"/>
<evidence type="ECO:0000313" key="2">
    <source>
        <dbReference type="Proteomes" id="UP000735302"/>
    </source>
</evidence>
<sequence>MATLQMGFLCHCQTAEESWDFLNHHVCILRSQKLKAEGNRHQKLNASVKSLGMDYVGTFSCCGPLTSQMAYGCGLGGLRMGLGWPADVAWMACGCGLGGLRMWLGVEDLVQTHIAQLLTVESVHHVVMSPCLFHDTRILRDSLFWKAVQGLILGGCVHPIQEWLMALFAQPINRRQEGFISPKSTQATVERFTRVAKQC</sequence>
<dbReference type="AlphaFoldDB" id="A0AAV4B684"/>
<organism evidence="1 2">
    <name type="scientific">Plakobranchus ocellatus</name>
    <dbReference type="NCBI Taxonomy" id="259542"/>
    <lineage>
        <taxon>Eukaryota</taxon>
        <taxon>Metazoa</taxon>
        <taxon>Spiralia</taxon>
        <taxon>Lophotrochozoa</taxon>
        <taxon>Mollusca</taxon>
        <taxon>Gastropoda</taxon>
        <taxon>Heterobranchia</taxon>
        <taxon>Euthyneura</taxon>
        <taxon>Panpulmonata</taxon>
        <taxon>Sacoglossa</taxon>
        <taxon>Placobranchoidea</taxon>
        <taxon>Plakobranchidae</taxon>
        <taxon>Plakobranchus</taxon>
    </lineage>
</organism>
<dbReference type="Proteomes" id="UP000735302">
    <property type="component" value="Unassembled WGS sequence"/>
</dbReference>
<keyword evidence="2" id="KW-1185">Reference proteome</keyword>
<comment type="caution">
    <text evidence="1">The sequence shown here is derived from an EMBL/GenBank/DDBJ whole genome shotgun (WGS) entry which is preliminary data.</text>
</comment>
<protein>
    <submittedName>
        <fullName evidence="1">Uncharacterized protein</fullName>
    </submittedName>
</protein>
<gene>
    <name evidence="1" type="ORF">PoB_004259500</name>
</gene>
<evidence type="ECO:0000313" key="1">
    <source>
        <dbReference type="EMBL" id="GFO16090.1"/>
    </source>
</evidence>
<reference evidence="1 2" key="1">
    <citation type="journal article" date="2021" name="Elife">
        <title>Chloroplast acquisition without the gene transfer in kleptoplastic sea slugs, Plakobranchus ocellatus.</title>
        <authorList>
            <person name="Maeda T."/>
            <person name="Takahashi S."/>
            <person name="Yoshida T."/>
            <person name="Shimamura S."/>
            <person name="Takaki Y."/>
            <person name="Nagai Y."/>
            <person name="Toyoda A."/>
            <person name="Suzuki Y."/>
            <person name="Arimoto A."/>
            <person name="Ishii H."/>
            <person name="Satoh N."/>
            <person name="Nishiyama T."/>
            <person name="Hasebe M."/>
            <person name="Maruyama T."/>
            <person name="Minagawa J."/>
            <person name="Obokata J."/>
            <person name="Shigenobu S."/>
        </authorList>
    </citation>
    <scope>NUCLEOTIDE SEQUENCE [LARGE SCALE GENOMIC DNA]</scope>
</reference>
<dbReference type="EMBL" id="BLXT01004644">
    <property type="protein sequence ID" value="GFO16090.1"/>
    <property type="molecule type" value="Genomic_DNA"/>
</dbReference>
<accession>A0AAV4B684</accession>
<name>A0AAV4B684_9GAST</name>